<protein>
    <recommendedName>
        <fullName evidence="4">Lipoprotein</fullName>
    </recommendedName>
</protein>
<feature type="signal peptide" evidence="1">
    <location>
        <begin position="1"/>
        <end position="26"/>
    </location>
</feature>
<evidence type="ECO:0008006" key="4">
    <source>
        <dbReference type="Google" id="ProtNLM"/>
    </source>
</evidence>
<dbReference type="KEGG" id="mmar:MODMU_4452"/>
<keyword evidence="1" id="KW-0732">Signal</keyword>
<gene>
    <name evidence="2" type="ordered locus">MODMU_4452</name>
</gene>
<dbReference type="HOGENOM" id="CLU_1281668_0_0_11"/>
<dbReference type="EMBL" id="FO203431">
    <property type="protein sequence ID" value="CCH89836.1"/>
    <property type="molecule type" value="Genomic_DNA"/>
</dbReference>
<name>I4F2H3_MODI5</name>
<sequence>MTSRLLRTVAAPLLLLAPWCTGCSSAEAPAAAPSTSSAASAAVPTDDAELETLLVDAVPSGLPLVPDDELDPPAGAKTIDDVAGYGDDAQRQREVLGEYGYQRGWERFWRADNALTSVFLDQFRDGGGAGSYAEDLARNDAEYYGGLTDSAPDDLPAGCVTMARDEPASKQGLAGPAAFAWCASGVFTVSVAAVAATPADAWAELVAVTLAQLDRLPAS</sequence>
<organism evidence="2 3">
    <name type="scientific">Modestobacter italicus (strain DSM 44449 / CECT 9708 / BC 501)</name>
    <dbReference type="NCBI Taxonomy" id="2732864"/>
    <lineage>
        <taxon>Bacteria</taxon>
        <taxon>Bacillati</taxon>
        <taxon>Actinomycetota</taxon>
        <taxon>Actinomycetes</taxon>
        <taxon>Geodermatophilales</taxon>
        <taxon>Geodermatophilaceae</taxon>
        <taxon>Modestobacter</taxon>
    </lineage>
</organism>
<dbReference type="OMA" id="AAFAWCA"/>
<evidence type="ECO:0000313" key="2">
    <source>
        <dbReference type="EMBL" id="CCH89836.1"/>
    </source>
</evidence>
<feature type="chain" id="PRO_5003689176" description="Lipoprotein" evidence="1">
    <location>
        <begin position="27"/>
        <end position="219"/>
    </location>
</feature>
<keyword evidence="3" id="KW-1185">Reference proteome</keyword>
<accession>I4F2H3</accession>
<evidence type="ECO:0000313" key="3">
    <source>
        <dbReference type="Proteomes" id="UP000006461"/>
    </source>
</evidence>
<dbReference type="AlphaFoldDB" id="I4F2H3"/>
<proteinExistence type="predicted"/>
<dbReference type="Proteomes" id="UP000006461">
    <property type="component" value="Chromosome"/>
</dbReference>
<dbReference type="STRING" id="477641.MODMU_4452"/>
<evidence type="ECO:0000256" key="1">
    <source>
        <dbReference type="SAM" id="SignalP"/>
    </source>
</evidence>
<reference evidence="2 3" key="1">
    <citation type="journal article" date="2012" name="J. Bacteriol.">
        <title>Genome Sequence of Radiation-Resistant Modestobacter marinus Strain BC501, a Representative Actinobacterium That Thrives on Calcareous Stone Surfaces.</title>
        <authorList>
            <person name="Normand P."/>
            <person name="Gury J."/>
            <person name="Pujic P."/>
            <person name="Chouaia B."/>
            <person name="Crotti E."/>
            <person name="Brusetti L."/>
            <person name="Daffonchio D."/>
            <person name="Vacherie B."/>
            <person name="Barbe V."/>
            <person name="Medigue C."/>
            <person name="Calteau A."/>
            <person name="Ghodhbane-Gtari F."/>
            <person name="Essoussi I."/>
            <person name="Nouioui I."/>
            <person name="Abbassi-Ghozzi I."/>
            <person name="Gtari M."/>
        </authorList>
    </citation>
    <scope>NUCLEOTIDE SEQUENCE [LARGE SCALE GENOMIC DNA]</scope>
    <source>
        <strain evidence="3">BC 501</strain>
    </source>
</reference>
<dbReference type="OrthoDB" id="5195009at2"/>